<protein>
    <submittedName>
        <fullName evidence="3">PITH1-like protein</fullName>
    </submittedName>
</protein>
<dbReference type="InterPro" id="IPR037047">
    <property type="entry name" value="PITH_dom_sf"/>
</dbReference>
<reference evidence="3" key="1">
    <citation type="submission" date="2022-11" db="EMBL/GenBank/DDBJ databases">
        <title>Centuries of genome instability and evolution in soft-shell clam transmissible cancer (bioRxiv).</title>
        <authorList>
            <person name="Hart S.F.M."/>
            <person name="Yonemitsu M.A."/>
            <person name="Giersch R.M."/>
            <person name="Beal B.F."/>
            <person name="Arriagada G."/>
            <person name="Davis B.W."/>
            <person name="Ostrander E.A."/>
            <person name="Goff S.P."/>
            <person name="Metzger M.J."/>
        </authorList>
    </citation>
    <scope>NUCLEOTIDE SEQUENCE</scope>
    <source>
        <strain evidence="3">MELC-2E11</strain>
        <tissue evidence="3">Siphon/mantle</tissue>
    </source>
</reference>
<evidence type="ECO:0000259" key="2">
    <source>
        <dbReference type="PROSITE" id="PS51532"/>
    </source>
</evidence>
<dbReference type="PANTHER" id="PTHR12175:SF1">
    <property type="entry name" value="PITH DOMAIN-CONTAINING PROTEIN 1"/>
    <property type="match status" value="1"/>
</dbReference>
<dbReference type="EMBL" id="CP111024">
    <property type="protein sequence ID" value="WAR24100.1"/>
    <property type="molecule type" value="Genomic_DNA"/>
</dbReference>
<accession>A0ABY7FPE2</accession>
<evidence type="ECO:0000313" key="4">
    <source>
        <dbReference type="Proteomes" id="UP001164746"/>
    </source>
</evidence>
<dbReference type="Gene3D" id="2.60.120.470">
    <property type="entry name" value="PITH domain"/>
    <property type="match status" value="1"/>
</dbReference>
<gene>
    <name evidence="3" type="ORF">MAR_037769</name>
</gene>
<dbReference type="SUPFAM" id="SSF49785">
    <property type="entry name" value="Galactose-binding domain-like"/>
    <property type="match status" value="1"/>
</dbReference>
<evidence type="ECO:0000256" key="1">
    <source>
        <dbReference type="ARBA" id="ARBA00025788"/>
    </source>
</evidence>
<dbReference type="InterPro" id="IPR010400">
    <property type="entry name" value="PITH_dom"/>
</dbReference>
<name>A0ABY7FPE2_MYAAR</name>
<dbReference type="PROSITE" id="PS51532">
    <property type="entry name" value="PITH"/>
    <property type="match status" value="1"/>
</dbReference>
<proteinExistence type="inferred from homology"/>
<feature type="non-terminal residue" evidence="3">
    <location>
        <position position="173"/>
    </location>
</feature>
<dbReference type="InterPro" id="IPR008979">
    <property type="entry name" value="Galactose-bd-like_sf"/>
</dbReference>
<organism evidence="3 4">
    <name type="scientific">Mya arenaria</name>
    <name type="common">Soft-shell clam</name>
    <dbReference type="NCBI Taxonomy" id="6604"/>
    <lineage>
        <taxon>Eukaryota</taxon>
        <taxon>Metazoa</taxon>
        <taxon>Spiralia</taxon>
        <taxon>Lophotrochozoa</taxon>
        <taxon>Mollusca</taxon>
        <taxon>Bivalvia</taxon>
        <taxon>Autobranchia</taxon>
        <taxon>Heteroconchia</taxon>
        <taxon>Euheterodonta</taxon>
        <taxon>Imparidentia</taxon>
        <taxon>Neoheterodontei</taxon>
        <taxon>Myida</taxon>
        <taxon>Myoidea</taxon>
        <taxon>Myidae</taxon>
        <taxon>Mya</taxon>
    </lineage>
</organism>
<dbReference type="Pfam" id="PF06201">
    <property type="entry name" value="PITH"/>
    <property type="match status" value="1"/>
</dbReference>
<dbReference type="InterPro" id="IPR045099">
    <property type="entry name" value="PITH1-like"/>
</dbReference>
<feature type="domain" description="PITH" evidence="2">
    <location>
        <begin position="1"/>
        <end position="154"/>
    </location>
</feature>
<dbReference type="PANTHER" id="PTHR12175">
    <property type="entry name" value="AD039 HT014 THIOREDOXIN FAMILY TRP26"/>
    <property type="match status" value="1"/>
</dbReference>
<comment type="similarity">
    <text evidence="1">Belongs to the PITHD1 family.</text>
</comment>
<dbReference type="Proteomes" id="UP001164746">
    <property type="component" value="Chromosome 13"/>
</dbReference>
<sequence length="173" mass="19386">VIMSGHGHSHGSCEGDHDHVTEADRAAAFSFLLKVTVMRNYCSISRCVKLKGIILIGGEEDTHPNKMKVYKNRPNMTFDDTGCAPDQEFELHPDPSGVLEYSTKVTRFNQCESISLHFPTNFGAETTKVYYIGLKGDFTEAHRHEVTICTYETTPNAADHKTNLMDNVPHQIQ</sequence>
<evidence type="ECO:0000313" key="3">
    <source>
        <dbReference type="EMBL" id="WAR24100.1"/>
    </source>
</evidence>
<keyword evidence="4" id="KW-1185">Reference proteome</keyword>